<sequence>MNVSLRSQAYEPGELTELKTVYDEITSQNWFRRTEEAKKGFAKYLFSTFEAGQFDRQRHYDEIVAVARRCYARS</sequence>
<protein>
    <submittedName>
        <fullName evidence="1">Uncharacterized protein</fullName>
    </submittedName>
</protein>
<evidence type="ECO:0000313" key="2">
    <source>
        <dbReference type="Proteomes" id="UP000996601"/>
    </source>
</evidence>
<dbReference type="EMBL" id="WHSB02000005">
    <property type="protein sequence ID" value="MCQ4631663.1"/>
    <property type="molecule type" value="Genomic_DNA"/>
</dbReference>
<reference evidence="1" key="1">
    <citation type="submission" date="2021-07" db="EMBL/GenBank/DDBJ databases">
        <title>Shinella sp. nov., a novel member of the genus Shinella from water.</title>
        <authorList>
            <person name="Deng Y."/>
        </authorList>
    </citation>
    <scope>NUCLEOTIDE SEQUENCE</scope>
    <source>
        <strain evidence="1">CPCC 100929</strain>
    </source>
</reference>
<accession>A0ABT1R8Z8</accession>
<proteinExistence type="predicted"/>
<comment type="caution">
    <text evidence="1">The sequence shown here is derived from an EMBL/GenBank/DDBJ whole genome shotgun (WGS) entry which is preliminary data.</text>
</comment>
<name>A0ABT1R8Z8_9HYPH</name>
<evidence type="ECO:0000313" key="1">
    <source>
        <dbReference type="EMBL" id="MCQ4631663.1"/>
    </source>
</evidence>
<keyword evidence="2" id="KW-1185">Reference proteome</keyword>
<dbReference type="RefSeq" id="WP_256118280.1">
    <property type="nucleotide sequence ID" value="NZ_WHSB02000005.1"/>
</dbReference>
<gene>
    <name evidence="1" type="ORF">GB927_016550</name>
</gene>
<organism evidence="1 2">
    <name type="scientific">Shinella lacus</name>
    <dbReference type="NCBI Taxonomy" id="2654216"/>
    <lineage>
        <taxon>Bacteria</taxon>
        <taxon>Pseudomonadati</taxon>
        <taxon>Pseudomonadota</taxon>
        <taxon>Alphaproteobacteria</taxon>
        <taxon>Hyphomicrobiales</taxon>
        <taxon>Rhizobiaceae</taxon>
        <taxon>Shinella</taxon>
    </lineage>
</organism>
<dbReference type="Proteomes" id="UP000996601">
    <property type="component" value="Unassembled WGS sequence"/>
</dbReference>